<keyword evidence="2" id="KW-1185">Reference proteome</keyword>
<dbReference type="AlphaFoldDB" id="A0A3N2CYT2"/>
<protein>
    <recommendedName>
        <fullName evidence="3">EcsC family protein</fullName>
    </recommendedName>
</protein>
<evidence type="ECO:0000313" key="2">
    <source>
        <dbReference type="Proteomes" id="UP000281738"/>
    </source>
</evidence>
<dbReference type="Proteomes" id="UP000281738">
    <property type="component" value="Unassembled WGS sequence"/>
</dbReference>
<comment type="caution">
    <text evidence="1">The sequence shown here is derived from an EMBL/GenBank/DDBJ whole genome shotgun (WGS) entry which is preliminary data.</text>
</comment>
<dbReference type="RefSeq" id="WP_123392256.1">
    <property type="nucleotide sequence ID" value="NZ_RKHO01000001.1"/>
</dbReference>
<dbReference type="OrthoDB" id="4422408at2"/>
<name>A0A3N2CYT2_9ACTN</name>
<evidence type="ECO:0000313" key="1">
    <source>
        <dbReference type="EMBL" id="ROR92598.1"/>
    </source>
</evidence>
<dbReference type="EMBL" id="RKHO01000001">
    <property type="protein sequence ID" value="ROR92598.1"/>
    <property type="molecule type" value="Genomic_DNA"/>
</dbReference>
<organism evidence="1 2">
    <name type="scientific">Nocardioides aurantiacus</name>
    <dbReference type="NCBI Taxonomy" id="86796"/>
    <lineage>
        <taxon>Bacteria</taxon>
        <taxon>Bacillati</taxon>
        <taxon>Actinomycetota</taxon>
        <taxon>Actinomycetes</taxon>
        <taxon>Propionibacteriales</taxon>
        <taxon>Nocardioidaceae</taxon>
        <taxon>Nocardioides</taxon>
    </lineage>
</organism>
<reference evidence="1 2" key="1">
    <citation type="submission" date="2018-11" db="EMBL/GenBank/DDBJ databases">
        <title>Sequencing the genomes of 1000 actinobacteria strains.</title>
        <authorList>
            <person name="Klenk H.-P."/>
        </authorList>
    </citation>
    <scope>NUCLEOTIDE SEQUENCE [LARGE SCALE GENOMIC DNA]</scope>
    <source>
        <strain evidence="1 2">DSM 12652</strain>
    </source>
</reference>
<sequence length="230" mass="23237">MAPKARDMVMAGIDSAVSVSGAEVERFIRAAHLRRSNMTTAELITALERSYTGLVSTTGAAAGGVAAAPGVGLPGGLVAGVADAGAFTAASAVYVLAVASVHGIEVEDIDRRKALLLTILAGPGGVAVVEKAAGRAGSHWGRRLTQAVSMDVIYKINGVLGKNFVTKYGTKQGILVLGKAVPFGLGAAIGMTGNAVMSRAVVRTTRSAFGPLPQTGISVETVAVDPQQIA</sequence>
<accession>A0A3N2CYT2</accession>
<proteinExistence type="predicted"/>
<gene>
    <name evidence="1" type="ORF">EDD33_3490</name>
</gene>
<evidence type="ECO:0008006" key="3">
    <source>
        <dbReference type="Google" id="ProtNLM"/>
    </source>
</evidence>